<dbReference type="OrthoDB" id="8371041at2759"/>
<gene>
    <name evidence="1" type="ORF">EVAR_85784_1</name>
</gene>
<keyword evidence="2" id="KW-1185">Reference proteome</keyword>
<dbReference type="EMBL" id="BGZK01000209">
    <property type="protein sequence ID" value="GBP28585.1"/>
    <property type="molecule type" value="Genomic_DNA"/>
</dbReference>
<dbReference type="AlphaFoldDB" id="A0A4C1UQ80"/>
<comment type="caution">
    <text evidence="1">The sequence shown here is derived from an EMBL/GenBank/DDBJ whole genome shotgun (WGS) entry which is preliminary data.</text>
</comment>
<accession>A0A4C1UQ80</accession>
<dbReference type="InterPro" id="IPR008042">
    <property type="entry name" value="Retrotrans_Pao"/>
</dbReference>
<reference evidence="1 2" key="1">
    <citation type="journal article" date="2019" name="Commun. Biol.">
        <title>The bagworm genome reveals a unique fibroin gene that provides high tensile strength.</title>
        <authorList>
            <person name="Kono N."/>
            <person name="Nakamura H."/>
            <person name="Ohtoshi R."/>
            <person name="Tomita M."/>
            <person name="Numata K."/>
            <person name="Arakawa K."/>
        </authorList>
    </citation>
    <scope>NUCLEOTIDE SEQUENCE [LARGE SCALE GENOMIC DNA]</scope>
</reference>
<dbReference type="Proteomes" id="UP000299102">
    <property type="component" value="Unassembled WGS sequence"/>
</dbReference>
<proteinExistence type="predicted"/>
<protein>
    <submittedName>
        <fullName evidence="1">Uncharacterized protein</fullName>
    </submittedName>
</protein>
<organism evidence="1 2">
    <name type="scientific">Eumeta variegata</name>
    <name type="common">Bagworm moth</name>
    <name type="synonym">Eumeta japonica</name>
    <dbReference type="NCBI Taxonomy" id="151549"/>
    <lineage>
        <taxon>Eukaryota</taxon>
        <taxon>Metazoa</taxon>
        <taxon>Ecdysozoa</taxon>
        <taxon>Arthropoda</taxon>
        <taxon>Hexapoda</taxon>
        <taxon>Insecta</taxon>
        <taxon>Pterygota</taxon>
        <taxon>Neoptera</taxon>
        <taxon>Endopterygota</taxon>
        <taxon>Lepidoptera</taxon>
        <taxon>Glossata</taxon>
        <taxon>Ditrysia</taxon>
        <taxon>Tineoidea</taxon>
        <taxon>Psychidae</taxon>
        <taxon>Oiketicinae</taxon>
        <taxon>Eumeta</taxon>
    </lineage>
</organism>
<evidence type="ECO:0000313" key="1">
    <source>
        <dbReference type="EMBL" id="GBP28585.1"/>
    </source>
</evidence>
<sequence>MPDTRNDDNVQLGATHELKNPWPQWDINNDALGFNLGLRNTLLKRWKHRFHQKTTKYLDAYPRPHRGELHVFVDASGKSYAAAVLAYKIERTRKRSFANREKARVAPLKVISIPRLELQAALLGARLVSPVTN</sequence>
<evidence type="ECO:0000313" key="2">
    <source>
        <dbReference type="Proteomes" id="UP000299102"/>
    </source>
</evidence>
<dbReference type="Pfam" id="PF05380">
    <property type="entry name" value="Peptidase_A17"/>
    <property type="match status" value="1"/>
</dbReference>
<name>A0A4C1UQ80_EUMVA</name>